<keyword evidence="3" id="KW-1185">Reference proteome</keyword>
<gene>
    <name evidence="2" type="ORF">ACFOUR_13715</name>
</gene>
<keyword evidence="1" id="KW-0472">Membrane</keyword>
<keyword evidence="1" id="KW-1133">Transmembrane helix</keyword>
<organism evidence="2 3">
    <name type="scientific">Halovivax cerinus</name>
    <dbReference type="NCBI Taxonomy" id="1487865"/>
    <lineage>
        <taxon>Archaea</taxon>
        <taxon>Methanobacteriati</taxon>
        <taxon>Methanobacteriota</taxon>
        <taxon>Stenosarchaea group</taxon>
        <taxon>Halobacteria</taxon>
        <taxon>Halobacteriales</taxon>
        <taxon>Natrialbaceae</taxon>
        <taxon>Halovivax</taxon>
    </lineage>
</organism>
<reference evidence="2 3" key="1">
    <citation type="journal article" date="2019" name="Int. J. Syst. Evol. Microbiol.">
        <title>The Global Catalogue of Microorganisms (GCM) 10K type strain sequencing project: providing services to taxonomists for standard genome sequencing and annotation.</title>
        <authorList>
            <consortium name="The Broad Institute Genomics Platform"/>
            <consortium name="The Broad Institute Genome Sequencing Center for Infectious Disease"/>
            <person name="Wu L."/>
            <person name="Ma J."/>
        </authorList>
    </citation>
    <scope>NUCLEOTIDE SEQUENCE [LARGE SCALE GENOMIC DNA]</scope>
    <source>
        <strain evidence="2 3">IBRC-M 10256</strain>
    </source>
</reference>
<evidence type="ECO:0000313" key="3">
    <source>
        <dbReference type="Proteomes" id="UP001595846"/>
    </source>
</evidence>
<proteinExistence type="predicted"/>
<evidence type="ECO:0000313" key="2">
    <source>
        <dbReference type="EMBL" id="MFC3959416.1"/>
    </source>
</evidence>
<evidence type="ECO:0000256" key="1">
    <source>
        <dbReference type="SAM" id="Phobius"/>
    </source>
</evidence>
<name>A0ABD5NQY3_9EURY</name>
<comment type="caution">
    <text evidence="2">The sequence shown here is derived from an EMBL/GenBank/DDBJ whole genome shotgun (WGS) entry which is preliminary data.</text>
</comment>
<protein>
    <submittedName>
        <fullName evidence="2">Uncharacterized protein</fullName>
    </submittedName>
</protein>
<dbReference type="GeneID" id="73902039"/>
<dbReference type="Proteomes" id="UP001595846">
    <property type="component" value="Unassembled WGS sequence"/>
</dbReference>
<dbReference type="AlphaFoldDB" id="A0ABD5NQY3"/>
<dbReference type="EMBL" id="JBHSAQ010000013">
    <property type="protein sequence ID" value="MFC3959416.1"/>
    <property type="molecule type" value="Genomic_DNA"/>
</dbReference>
<feature type="transmembrane region" description="Helical" evidence="1">
    <location>
        <begin position="35"/>
        <end position="56"/>
    </location>
</feature>
<sequence>MTDIRTDTDAAGALGRLSRTVGRYVNADSVLVRFASLWVIVAFVFTGAWVTSYYLLPQGVLRGGNPAATADYAGSVPAEFLTLFGWNVGVSLIAVGANTLRSVNTPLGYVLQVIQAPRYGAVWGTGSLVVGSGARIEPSLAVLVERSGPMELTAMVAIVVATRGVMIWHQSSGPRWSESFDRVRSPREWSISKSEWALLLGGYLLLAFACYREAMAIAQVAG</sequence>
<keyword evidence="1" id="KW-0812">Transmembrane</keyword>
<dbReference type="RefSeq" id="WP_256532932.1">
    <property type="nucleotide sequence ID" value="NZ_CP101824.1"/>
</dbReference>
<accession>A0ABD5NQY3</accession>